<accession>A0A432MF18</accession>
<dbReference type="OrthoDB" id="258595at2"/>
<dbReference type="GO" id="GO:0005886">
    <property type="term" value="C:plasma membrane"/>
    <property type="evidence" value="ECO:0007669"/>
    <property type="project" value="UniProtKB-SubCell"/>
</dbReference>
<reference evidence="9 10" key="1">
    <citation type="submission" date="2018-12" db="EMBL/GenBank/DDBJ databases">
        <authorList>
            <person name="Toschakov S.V."/>
        </authorList>
    </citation>
    <scope>NUCLEOTIDE SEQUENCE [LARGE SCALE GENOMIC DNA]</scope>
    <source>
        <strain evidence="9 10">GM2012</strain>
    </source>
</reference>
<comment type="caution">
    <text evidence="9">The sequence shown here is derived from an EMBL/GenBank/DDBJ whole genome shotgun (WGS) entry which is preliminary data.</text>
</comment>
<sequence length="459" mass="47968">MPADGPDPPSEHRPRRPALARSAAVGLLALLVFGVGLDAEPPFADEWAYVSQAYFGPLWWEGRWDDPAWLEYGGIDLPPLPKYLIGGMIALGGYPMSDRLDALSWYKDTSSTFGSPGLLSWCRWPMVVLGAIGCVAASAIGAMAFGPRAGALAGMVLAINPLYRLHARRAMSDVPTEAFTLLALGVGLWAWRELIGGRPGRGAAAMALGGGVLAGMAALSKLSGGLAMMTLAAWAALAAVLPGVPASRKAAVAGAVVVAGLIAYGTFIVGNPTLTARPGPVRGAPKDYVAMAETGLIGRTLAVLEHRAAVSKAGQQTPLFQQQGYALTDLPSKLAVVAVQGFGRFGPLGPRHSDSLVRYDWRQDWGAAIWGPLVLLGVGWAAWLGLRQHRLGAPPTAWAVLVQFAVAAATVSVFIPLAWDRYLLPIQSGSAILASGFVAGAVAAASRFVRGRRREADGA</sequence>
<dbReference type="EMBL" id="RYZH01000050">
    <property type="protein sequence ID" value="RUL84340.1"/>
    <property type="molecule type" value="Genomic_DNA"/>
</dbReference>
<proteinExistence type="predicted"/>
<dbReference type="AlphaFoldDB" id="A0A432MF18"/>
<dbReference type="GO" id="GO:0009103">
    <property type="term" value="P:lipopolysaccharide biosynthetic process"/>
    <property type="evidence" value="ECO:0007669"/>
    <property type="project" value="UniProtKB-ARBA"/>
</dbReference>
<dbReference type="Proteomes" id="UP000280296">
    <property type="component" value="Unassembled WGS sequence"/>
</dbReference>
<evidence type="ECO:0000256" key="7">
    <source>
        <dbReference type="ARBA" id="ARBA00023136"/>
    </source>
</evidence>
<evidence type="ECO:0000256" key="3">
    <source>
        <dbReference type="ARBA" id="ARBA00022676"/>
    </source>
</evidence>
<dbReference type="GO" id="GO:0016763">
    <property type="term" value="F:pentosyltransferase activity"/>
    <property type="evidence" value="ECO:0007669"/>
    <property type="project" value="TreeGrafter"/>
</dbReference>
<evidence type="ECO:0000256" key="1">
    <source>
        <dbReference type="ARBA" id="ARBA00004651"/>
    </source>
</evidence>
<keyword evidence="2" id="KW-1003">Cell membrane</keyword>
<organism evidence="9 10">
    <name type="scientific">Tautonia sociabilis</name>
    <dbReference type="NCBI Taxonomy" id="2080755"/>
    <lineage>
        <taxon>Bacteria</taxon>
        <taxon>Pseudomonadati</taxon>
        <taxon>Planctomycetota</taxon>
        <taxon>Planctomycetia</taxon>
        <taxon>Isosphaerales</taxon>
        <taxon>Isosphaeraceae</taxon>
        <taxon>Tautonia</taxon>
    </lineage>
</organism>
<keyword evidence="6 8" id="KW-1133">Transmembrane helix</keyword>
<feature type="transmembrane region" description="Helical" evidence="8">
    <location>
        <begin position="251"/>
        <end position="270"/>
    </location>
</feature>
<keyword evidence="4 9" id="KW-0808">Transferase</keyword>
<feature type="transmembrane region" description="Helical" evidence="8">
    <location>
        <begin position="124"/>
        <end position="142"/>
    </location>
</feature>
<reference evidence="9 10" key="2">
    <citation type="submission" date="2019-01" db="EMBL/GenBank/DDBJ databases">
        <title>Tautonia sociabilis, a novel thermotolerant planctomycete of Isosphaeraceae family, isolated from a 4000 m deep subterranean habitat.</title>
        <authorList>
            <person name="Kovaleva O.L."/>
            <person name="Elcheninov A.G."/>
            <person name="Van Heerden E."/>
            <person name="Toshchakov S.V."/>
            <person name="Novikov A."/>
            <person name="Bonch-Osmolovskaya E.A."/>
            <person name="Kublanov I.V."/>
        </authorList>
    </citation>
    <scope>NUCLEOTIDE SEQUENCE [LARGE SCALE GENOMIC DNA]</scope>
    <source>
        <strain evidence="9 10">GM2012</strain>
    </source>
</reference>
<dbReference type="InterPro" id="IPR050297">
    <property type="entry name" value="LipidA_mod_glycosyltrf_83"/>
</dbReference>
<keyword evidence="3" id="KW-0328">Glycosyltransferase</keyword>
<evidence type="ECO:0000256" key="8">
    <source>
        <dbReference type="SAM" id="Phobius"/>
    </source>
</evidence>
<feature type="transmembrane region" description="Helical" evidence="8">
    <location>
        <begin position="18"/>
        <end position="37"/>
    </location>
</feature>
<dbReference type="RefSeq" id="WP_126727358.1">
    <property type="nucleotide sequence ID" value="NZ_RYZH01000050.1"/>
</dbReference>
<keyword evidence="7 8" id="KW-0472">Membrane</keyword>
<feature type="transmembrane region" description="Helical" evidence="8">
    <location>
        <begin position="431"/>
        <end position="449"/>
    </location>
</feature>
<dbReference type="PANTHER" id="PTHR33908">
    <property type="entry name" value="MANNOSYLTRANSFERASE YKCB-RELATED"/>
    <property type="match status" value="1"/>
</dbReference>
<name>A0A432MF18_9BACT</name>
<dbReference type="PANTHER" id="PTHR33908:SF11">
    <property type="entry name" value="MEMBRANE PROTEIN"/>
    <property type="match status" value="1"/>
</dbReference>
<evidence type="ECO:0000256" key="6">
    <source>
        <dbReference type="ARBA" id="ARBA00022989"/>
    </source>
</evidence>
<evidence type="ECO:0000256" key="5">
    <source>
        <dbReference type="ARBA" id="ARBA00022692"/>
    </source>
</evidence>
<comment type="subcellular location">
    <subcellularLocation>
        <location evidence="1">Cell membrane</location>
        <topology evidence="1">Multi-pass membrane protein</topology>
    </subcellularLocation>
</comment>
<feature type="transmembrane region" description="Helical" evidence="8">
    <location>
        <begin position="365"/>
        <end position="386"/>
    </location>
</feature>
<gene>
    <name evidence="9" type="ORF">TsocGM_20650</name>
</gene>
<evidence type="ECO:0000313" key="10">
    <source>
        <dbReference type="Proteomes" id="UP000280296"/>
    </source>
</evidence>
<evidence type="ECO:0000256" key="4">
    <source>
        <dbReference type="ARBA" id="ARBA00022679"/>
    </source>
</evidence>
<feature type="transmembrane region" description="Helical" evidence="8">
    <location>
        <begin position="398"/>
        <end position="419"/>
    </location>
</feature>
<evidence type="ECO:0000313" key="9">
    <source>
        <dbReference type="EMBL" id="RUL84340.1"/>
    </source>
</evidence>
<feature type="transmembrane region" description="Helical" evidence="8">
    <location>
        <begin position="226"/>
        <end position="244"/>
    </location>
</feature>
<protein>
    <submittedName>
        <fullName evidence="9">Phospholipid carrier-dependent glycosyltransferase</fullName>
    </submittedName>
</protein>
<keyword evidence="10" id="KW-1185">Reference proteome</keyword>
<keyword evidence="5 8" id="KW-0812">Transmembrane</keyword>
<evidence type="ECO:0000256" key="2">
    <source>
        <dbReference type="ARBA" id="ARBA00022475"/>
    </source>
</evidence>